<reference evidence="1" key="1">
    <citation type="submission" date="2019-10" db="EMBL/GenBank/DDBJ databases">
        <title>Tracking microevolution events of conjugative virulence plasmid p15WZ-82_Vir during transmission.</title>
        <authorList>
            <person name="Yang X."/>
        </authorList>
    </citation>
    <scope>NUCLEOTIDE SEQUENCE</scope>
    <source>
        <strain evidence="1">PM48TC</strain>
        <plasmid evidence="1">pPM48TC_fusion</plasmid>
    </source>
</reference>
<proteinExistence type="predicted"/>
<accession>A0A6M6A3H5</accession>
<sequence length="43" mass="4667">MPVTEMIQETINRLLSMLDGGELSKRLKPDRARVGGGGAILGW</sequence>
<protein>
    <submittedName>
        <fullName evidence="1">AscBF operon repressor</fullName>
    </submittedName>
</protein>
<name>A0A6M6A3H5_KLEPN</name>
<geneLocation type="plasmid" evidence="1">
    <name>pPM48TC_fusion</name>
</geneLocation>
<dbReference type="EMBL" id="MN543581">
    <property type="protein sequence ID" value="QJX13130.1"/>
    <property type="molecule type" value="Genomic_DNA"/>
</dbReference>
<dbReference type="AlphaFoldDB" id="A0A6M6A3H5"/>
<evidence type="ECO:0000313" key="1">
    <source>
        <dbReference type="EMBL" id="QJX13130.1"/>
    </source>
</evidence>
<dbReference type="Gene3D" id="3.40.50.2300">
    <property type="match status" value="1"/>
</dbReference>
<organism evidence="1">
    <name type="scientific">Klebsiella pneumoniae</name>
    <dbReference type="NCBI Taxonomy" id="573"/>
    <lineage>
        <taxon>Bacteria</taxon>
        <taxon>Pseudomonadati</taxon>
        <taxon>Pseudomonadota</taxon>
        <taxon>Gammaproteobacteria</taxon>
        <taxon>Enterobacterales</taxon>
        <taxon>Enterobacteriaceae</taxon>
        <taxon>Klebsiella/Raoultella group</taxon>
        <taxon>Klebsiella</taxon>
        <taxon>Klebsiella pneumoniae complex</taxon>
    </lineage>
</organism>
<keyword evidence="1" id="KW-0614">Plasmid</keyword>